<protein>
    <submittedName>
        <fullName evidence="1">Uncharacterized protein</fullName>
    </submittedName>
</protein>
<dbReference type="VEuPathDB" id="MicrosporidiaDB:THOM_2846"/>
<dbReference type="HOGENOM" id="CLU_3260844_0_0_1"/>
<evidence type="ECO:0000313" key="1">
    <source>
        <dbReference type="EMBL" id="ELQ74234.1"/>
    </source>
</evidence>
<keyword evidence="2" id="KW-1185">Reference proteome</keyword>
<dbReference type="InParanoid" id="L7JS46"/>
<organism evidence="1 2">
    <name type="scientific">Trachipleistophora hominis</name>
    <name type="common">Microsporidian parasite</name>
    <dbReference type="NCBI Taxonomy" id="72359"/>
    <lineage>
        <taxon>Eukaryota</taxon>
        <taxon>Fungi</taxon>
        <taxon>Fungi incertae sedis</taxon>
        <taxon>Microsporidia</taxon>
        <taxon>Pleistophoridae</taxon>
        <taxon>Trachipleistophora</taxon>
    </lineage>
</organism>
<proteinExistence type="predicted"/>
<gene>
    <name evidence="1" type="ORF">THOM_2846</name>
</gene>
<dbReference type="Proteomes" id="UP000011185">
    <property type="component" value="Unassembled WGS sequence"/>
</dbReference>
<reference evidence="1 2" key="1">
    <citation type="journal article" date="2012" name="PLoS Pathog.">
        <title>The genome of the obligate intracellular parasite Trachipleistophora hominis: new insights into microsporidian genome dynamics and reductive evolution.</title>
        <authorList>
            <person name="Heinz E."/>
            <person name="Williams T.A."/>
            <person name="Nakjang S."/>
            <person name="Noel C.J."/>
            <person name="Swan D.C."/>
            <person name="Goldberg A.V."/>
            <person name="Harris S.R."/>
            <person name="Weinmaier T."/>
            <person name="Markert S."/>
            <person name="Becher D."/>
            <person name="Bernhardt J."/>
            <person name="Dagan T."/>
            <person name="Hacker C."/>
            <person name="Lucocq J.M."/>
            <person name="Schweder T."/>
            <person name="Rattei T."/>
            <person name="Hall N."/>
            <person name="Hirt R.P."/>
            <person name="Embley T.M."/>
        </authorList>
    </citation>
    <scope>NUCLEOTIDE SEQUENCE [LARGE SCALE GENOMIC DNA]</scope>
</reference>
<dbReference type="AlphaFoldDB" id="L7JS46"/>
<accession>L7JS46</accession>
<name>L7JS46_TRAHO</name>
<evidence type="ECO:0000313" key="2">
    <source>
        <dbReference type="Proteomes" id="UP000011185"/>
    </source>
</evidence>
<dbReference type="EMBL" id="JH994057">
    <property type="protein sequence ID" value="ELQ74234.1"/>
    <property type="molecule type" value="Genomic_DNA"/>
</dbReference>
<sequence>MMNPRFGLNSFDPFIMGMGRGLGTPMPYYKSSLFLPSRSWRL</sequence>